<accession>A0A1W6JIV4</accession>
<proteinExistence type="predicted"/>
<dbReference type="EMBL" id="KY554768">
    <property type="protein sequence ID" value="ARM66160.1"/>
    <property type="molecule type" value="Genomic_DNA"/>
</dbReference>
<reference evidence="2 3" key="1">
    <citation type="journal article" date="2017" name="Viruses">
        <title>Phage Biodiversity in Artisanal Cheese Wheys Reflects the Complexity of the Fermentation Process.</title>
        <authorList>
            <person name="Mahony J."/>
            <person name="Moscarelli A."/>
            <person name="Kelleher P."/>
            <person name="Lugli G.A."/>
            <person name="Ventura M."/>
            <person name="Settanni L."/>
            <person name="van Sinderen D."/>
        </authorList>
    </citation>
    <scope>NUCLEOTIDE SEQUENCE [LARGE SCALE GENOMIC DNA]</scope>
</reference>
<sequence>MTNKKQNAIIVLSKRKKNKNMKHFTTNEAIENIIETLQDYNGFVSELHNEVFNTDYYIIGYDNAKSALLDYGVFEALGEVVSFEIENFGETITDITDPEKVSNMLWYIIGYDLLSDLESYQKYADEYLEDNDEESEKIKKLIIEELESKKTK</sequence>
<keyword evidence="1" id="KW-0175">Coiled coil</keyword>
<evidence type="ECO:0000313" key="3">
    <source>
        <dbReference type="Proteomes" id="UP000221405"/>
    </source>
</evidence>
<evidence type="ECO:0000313" key="2">
    <source>
        <dbReference type="EMBL" id="ARM66160.1"/>
    </source>
</evidence>
<protein>
    <submittedName>
        <fullName evidence="2">Uncharacterized protein</fullName>
    </submittedName>
</protein>
<name>A0A1W6JIV4_9CAUD</name>
<feature type="coiled-coil region" evidence="1">
    <location>
        <begin position="117"/>
        <end position="144"/>
    </location>
</feature>
<gene>
    <name evidence="2" type="ORF">AM1_033</name>
</gene>
<keyword evidence="3" id="KW-1185">Reference proteome</keyword>
<evidence type="ECO:0000256" key="1">
    <source>
        <dbReference type="SAM" id="Coils"/>
    </source>
</evidence>
<dbReference type="Proteomes" id="UP000221405">
    <property type="component" value="Segment"/>
</dbReference>
<organism evidence="2 3">
    <name type="scientific">Lactococcus phage AM1</name>
    <dbReference type="NCBI Taxonomy" id="1965467"/>
    <lineage>
        <taxon>Viruses</taxon>
        <taxon>Duplodnaviria</taxon>
        <taxon>Heunggongvirae</taxon>
        <taxon>Uroviricota</taxon>
        <taxon>Caudoviricetes</taxon>
        <taxon>Audreyjarvisvirus</taxon>
        <taxon>Audreyjarvisvirus AM1</taxon>
    </lineage>
</organism>